<dbReference type="EMBL" id="JBGUBD010000024">
    <property type="protein sequence ID" value="MFA9480470.1"/>
    <property type="molecule type" value="Genomic_DNA"/>
</dbReference>
<dbReference type="Proteomes" id="UP001575105">
    <property type="component" value="Unassembled WGS sequence"/>
</dbReference>
<accession>A0ABV4UA51</accession>
<gene>
    <name evidence="2" type="ORF">ACERK3_19560</name>
</gene>
<keyword evidence="3" id="KW-1185">Reference proteome</keyword>
<protein>
    <submittedName>
        <fullName evidence="2">Ribbon-helix-helix protein, CopG family</fullName>
    </submittedName>
</protein>
<dbReference type="RefSeq" id="WP_425347390.1">
    <property type="nucleotide sequence ID" value="NZ_JBGUBD010000024.1"/>
</dbReference>
<feature type="domain" description="Ribbon-helix-helix protein CopG" evidence="1">
    <location>
        <begin position="13"/>
        <end position="50"/>
    </location>
</feature>
<name>A0ABV4UA51_9BACT</name>
<dbReference type="Pfam" id="PF01402">
    <property type="entry name" value="RHH_1"/>
    <property type="match status" value="1"/>
</dbReference>
<organism evidence="2 3">
    <name type="scientific">Natronomicrosphaera hydrolytica</name>
    <dbReference type="NCBI Taxonomy" id="3242702"/>
    <lineage>
        <taxon>Bacteria</taxon>
        <taxon>Pseudomonadati</taxon>
        <taxon>Planctomycetota</taxon>
        <taxon>Phycisphaerae</taxon>
        <taxon>Phycisphaerales</taxon>
        <taxon>Phycisphaeraceae</taxon>
        <taxon>Natronomicrosphaera</taxon>
    </lineage>
</organism>
<sequence length="114" mass="12901">MIEVTMPEPKDKFSISMDPELVQRLDAIAEARDEARSTLIERIVRHGVADEEKFLSDMESPVNRVIAQLLTESPKITMALARLVGEQLTEEEVGKLRVEAERGKARQKKKRGSK</sequence>
<reference evidence="2 3" key="1">
    <citation type="submission" date="2024-08" db="EMBL/GenBank/DDBJ databases">
        <title>Whole-genome sequencing of halo(alkali)philic microorganisms from hypersaline lakes.</title>
        <authorList>
            <person name="Sorokin D.Y."/>
            <person name="Merkel A.Y."/>
            <person name="Messina E."/>
            <person name="Yakimov M."/>
        </authorList>
    </citation>
    <scope>NUCLEOTIDE SEQUENCE [LARGE SCALE GENOMIC DNA]</scope>
    <source>
        <strain evidence="2 3">AB-hyl4</strain>
    </source>
</reference>
<evidence type="ECO:0000313" key="2">
    <source>
        <dbReference type="EMBL" id="MFA9480470.1"/>
    </source>
</evidence>
<dbReference type="InterPro" id="IPR002145">
    <property type="entry name" value="CopG"/>
</dbReference>
<comment type="caution">
    <text evidence="2">The sequence shown here is derived from an EMBL/GenBank/DDBJ whole genome shotgun (WGS) entry which is preliminary data.</text>
</comment>
<evidence type="ECO:0000259" key="1">
    <source>
        <dbReference type="Pfam" id="PF01402"/>
    </source>
</evidence>
<proteinExistence type="predicted"/>
<evidence type="ECO:0000313" key="3">
    <source>
        <dbReference type="Proteomes" id="UP001575105"/>
    </source>
</evidence>